<evidence type="ECO:0000313" key="1">
    <source>
        <dbReference type="EMBL" id="MRJ21485.1"/>
    </source>
</evidence>
<proteinExistence type="predicted"/>
<organism evidence="1 2">
    <name type="scientific">Pseudomonas haemolytica</name>
    <dbReference type="NCBI Taxonomy" id="2600065"/>
    <lineage>
        <taxon>Bacteria</taxon>
        <taxon>Pseudomonadati</taxon>
        <taxon>Pseudomonadota</taxon>
        <taxon>Gammaproteobacteria</taxon>
        <taxon>Pseudomonadales</taxon>
        <taxon>Pseudomonadaceae</taxon>
        <taxon>Pseudomonas</taxon>
    </lineage>
</organism>
<dbReference type="Proteomes" id="UP000432048">
    <property type="component" value="Unassembled WGS sequence"/>
</dbReference>
<dbReference type="RefSeq" id="WP_153838699.1">
    <property type="nucleotide sequence ID" value="NZ_VOIX01000005.1"/>
</dbReference>
<gene>
    <name evidence="1" type="ORF">FRT60_14265</name>
</gene>
<evidence type="ECO:0000313" key="2">
    <source>
        <dbReference type="Proteomes" id="UP000432048"/>
    </source>
</evidence>
<dbReference type="EMBL" id="VOIX01000005">
    <property type="protein sequence ID" value="MRJ21485.1"/>
    <property type="molecule type" value="Genomic_DNA"/>
</dbReference>
<accession>A0A646P1L3</accession>
<reference evidence="1 2" key="1">
    <citation type="submission" date="2019-08" db="EMBL/GenBank/DDBJ databases">
        <title>Pseudomonas haemolytica sp. nov. isolated from raw milk and skim milk concentrate.</title>
        <authorList>
            <person name="Hofmann K."/>
            <person name="Huptas C."/>
            <person name="Doll E."/>
            <person name="Scherer S."/>
            <person name="Wenning M."/>
        </authorList>
    </citation>
    <scope>NUCLEOTIDE SEQUENCE [LARGE SCALE GENOMIC DNA]</scope>
    <source>
        <strain evidence="1 2">DSM 108988</strain>
    </source>
</reference>
<dbReference type="AlphaFoldDB" id="A0A646P1L3"/>
<protein>
    <submittedName>
        <fullName evidence="1">Uncharacterized protein</fullName>
    </submittedName>
</protein>
<name>A0A646P1L3_9PSED</name>
<sequence length="76" mass="8911">MNDDLKLAIEHWPYVATLLRKPQTEDDYDLLVEAIDELLDITGEDEDHPMNGLLDIIADWVEAYDLEHQRMPQMDD</sequence>
<comment type="caution">
    <text evidence="1">The sequence shown here is derived from an EMBL/GenBank/DDBJ whole genome shotgun (WGS) entry which is preliminary data.</text>
</comment>